<evidence type="ECO:0000256" key="1">
    <source>
        <dbReference type="ARBA" id="ARBA00022485"/>
    </source>
</evidence>
<feature type="domain" description="4Fe-4S ferredoxin-type" evidence="7">
    <location>
        <begin position="65"/>
        <end position="89"/>
    </location>
</feature>
<dbReference type="EMBL" id="JXRR01000001">
    <property type="protein sequence ID" value="KIL52854.1"/>
    <property type="molecule type" value="Genomic_DNA"/>
</dbReference>
<dbReference type="InterPro" id="IPR017896">
    <property type="entry name" value="4Fe4S_Fe-S-bd"/>
</dbReference>
<protein>
    <recommendedName>
        <fullName evidence="6">Glycolate oxidase iron-sulfur subunit</fullName>
        <ecNumber evidence="6">1.1.99.14</ecNumber>
    </recommendedName>
</protein>
<feature type="domain" description="4Fe-4S ferredoxin-type" evidence="7">
    <location>
        <begin position="11"/>
        <end position="43"/>
    </location>
</feature>
<dbReference type="GO" id="GO:0051539">
    <property type="term" value="F:4 iron, 4 sulfur cluster binding"/>
    <property type="evidence" value="ECO:0007669"/>
    <property type="project" value="UniProtKB-UniRule"/>
</dbReference>
<keyword evidence="4 6" id="KW-0408">Iron</keyword>
<dbReference type="Pfam" id="PF02754">
    <property type="entry name" value="CCG"/>
    <property type="match status" value="2"/>
</dbReference>
<dbReference type="PIRSF" id="PIRSF000139">
    <property type="entry name" value="Glc_ox_4Fe-4S"/>
    <property type="match status" value="1"/>
</dbReference>
<reference evidence="8 9" key="1">
    <citation type="submission" date="2015-01" db="EMBL/GenBank/DDBJ databases">
        <title>Jeotgalibacillus campisalis genome sequencing.</title>
        <authorList>
            <person name="Goh K.M."/>
            <person name="Chan K.-G."/>
            <person name="Yaakop A.S."/>
            <person name="Ee R."/>
            <person name="Gan H.M."/>
            <person name="Chan C.S."/>
        </authorList>
    </citation>
    <scope>NUCLEOTIDE SEQUENCE [LARGE SCALE GENOMIC DNA]</scope>
    <source>
        <strain evidence="8 9">SF-57</strain>
    </source>
</reference>
<evidence type="ECO:0000259" key="7">
    <source>
        <dbReference type="PROSITE" id="PS51379"/>
    </source>
</evidence>
<keyword evidence="9" id="KW-1185">Reference proteome</keyword>
<comment type="caution">
    <text evidence="8">The sequence shown here is derived from an EMBL/GenBank/DDBJ whole genome shotgun (WGS) entry which is preliminary data.</text>
</comment>
<keyword evidence="3" id="KW-0677">Repeat</keyword>
<keyword evidence="2 6" id="KW-0479">Metal-binding</keyword>
<dbReference type="InterPro" id="IPR017900">
    <property type="entry name" value="4Fe4S_Fe_S_CS"/>
</dbReference>
<dbReference type="Gene3D" id="1.10.1060.10">
    <property type="entry name" value="Alpha-helical ferredoxin"/>
    <property type="match status" value="1"/>
</dbReference>
<dbReference type="GO" id="GO:0046872">
    <property type="term" value="F:metal ion binding"/>
    <property type="evidence" value="ECO:0007669"/>
    <property type="project" value="UniProtKB-UniRule"/>
</dbReference>
<dbReference type="EC" id="1.1.99.14" evidence="6"/>
<comment type="catalytic activity">
    <reaction evidence="6">
        <text>(R)-lactate + A = pyruvate + AH2</text>
        <dbReference type="Rhea" id="RHEA:15089"/>
        <dbReference type="ChEBI" id="CHEBI:13193"/>
        <dbReference type="ChEBI" id="CHEBI:15361"/>
        <dbReference type="ChEBI" id="CHEBI:16004"/>
        <dbReference type="ChEBI" id="CHEBI:17499"/>
    </reaction>
</comment>
<evidence type="ECO:0000313" key="9">
    <source>
        <dbReference type="Proteomes" id="UP000031972"/>
    </source>
</evidence>
<comment type="function">
    <text evidence="6">Component of a complex that catalyzes the oxidation of glycolate to glyoxylate.</text>
</comment>
<organism evidence="8 9">
    <name type="scientific">Jeotgalibacillus campisalis</name>
    <dbReference type="NCBI Taxonomy" id="220754"/>
    <lineage>
        <taxon>Bacteria</taxon>
        <taxon>Bacillati</taxon>
        <taxon>Bacillota</taxon>
        <taxon>Bacilli</taxon>
        <taxon>Bacillales</taxon>
        <taxon>Caryophanaceae</taxon>
        <taxon>Jeotgalibacillus</taxon>
    </lineage>
</organism>
<dbReference type="PROSITE" id="PS51379">
    <property type="entry name" value="4FE4S_FER_2"/>
    <property type="match status" value="2"/>
</dbReference>
<evidence type="ECO:0000313" key="8">
    <source>
        <dbReference type="EMBL" id="KIL52854.1"/>
    </source>
</evidence>
<dbReference type="InterPro" id="IPR012257">
    <property type="entry name" value="Glc_ox_4Fe-4S"/>
</dbReference>
<evidence type="ECO:0000256" key="5">
    <source>
        <dbReference type="ARBA" id="ARBA00023014"/>
    </source>
</evidence>
<keyword evidence="6" id="KW-0813">Transport</keyword>
<dbReference type="SUPFAM" id="SSF46548">
    <property type="entry name" value="alpha-helical ferredoxin"/>
    <property type="match status" value="1"/>
</dbReference>
<dbReference type="Proteomes" id="UP000031972">
    <property type="component" value="Unassembled WGS sequence"/>
</dbReference>
<name>A0A0C2SFZ4_9BACL</name>
<comment type="catalytic activity">
    <reaction evidence="6">
        <text>glycolate + A = glyoxylate + AH2</text>
        <dbReference type="Rhea" id="RHEA:21264"/>
        <dbReference type="ChEBI" id="CHEBI:13193"/>
        <dbReference type="ChEBI" id="CHEBI:17499"/>
        <dbReference type="ChEBI" id="CHEBI:29805"/>
        <dbReference type="ChEBI" id="CHEBI:36655"/>
        <dbReference type="EC" id="1.1.99.14"/>
    </reaction>
</comment>
<dbReference type="InterPro" id="IPR004017">
    <property type="entry name" value="Cys_rich_dom"/>
</dbReference>
<dbReference type="PATRIC" id="fig|220754.4.peg.186"/>
<evidence type="ECO:0000256" key="3">
    <source>
        <dbReference type="ARBA" id="ARBA00022737"/>
    </source>
</evidence>
<dbReference type="AlphaFoldDB" id="A0A0C2SFZ4"/>
<evidence type="ECO:0000256" key="4">
    <source>
        <dbReference type="ARBA" id="ARBA00023004"/>
    </source>
</evidence>
<dbReference type="Pfam" id="PF13183">
    <property type="entry name" value="Fer4_8"/>
    <property type="match status" value="1"/>
</dbReference>
<dbReference type="GO" id="GO:0019154">
    <property type="term" value="F:glycolate dehydrogenase activity"/>
    <property type="evidence" value="ECO:0007669"/>
    <property type="project" value="UniProtKB-EC"/>
</dbReference>
<evidence type="ECO:0000256" key="2">
    <source>
        <dbReference type="ARBA" id="ARBA00022723"/>
    </source>
</evidence>
<dbReference type="PANTHER" id="PTHR32479:SF17">
    <property type="entry name" value="GLYCOLATE OXIDASE IRON-SULFUR SUBUNIT"/>
    <property type="match status" value="1"/>
</dbReference>
<keyword evidence="1 6" id="KW-0004">4Fe-4S</keyword>
<gene>
    <name evidence="8" type="ORF">KR50_01830</name>
</gene>
<comment type="cofactor">
    <cofactor evidence="6">
        <name>[4Fe-4S] cluster</name>
        <dbReference type="ChEBI" id="CHEBI:49883"/>
    </cofactor>
    <text evidence="6">Binds 2 [4Fe-4S] clusters.</text>
</comment>
<evidence type="ECO:0000256" key="6">
    <source>
        <dbReference type="PIRNR" id="PIRNR000139"/>
    </source>
</evidence>
<proteinExistence type="predicted"/>
<accession>A0A0C2SFZ4</accession>
<keyword evidence="5 6" id="KW-0411">Iron-sulfur</keyword>
<dbReference type="PANTHER" id="PTHR32479">
    <property type="entry name" value="GLYCOLATE OXIDASE IRON-SULFUR SUBUNIT"/>
    <property type="match status" value="1"/>
</dbReference>
<dbReference type="PROSITE" id="PS00198">
    <property type="entry name" value="4FE4S_FER_1"/>
    <property type="match status" value="1"/>
</dbReference>
<dbReference type="InterPro" id="IPR009051">
    <property type="entry name" value="Helical_ferredxn"/>
</dbReference>
<sequence>MTVMQEIKKAFVERVDENELMNCMRCGFCLPSCPTYIQSGEQEIHSPRGRIAMMKAVRDGMIEADEEMRNSLDVCLGCRACEPVCPAGVQYGHLLEESRAILQEHTAYSATQKAVRHTVFHELFPKNKQMNRVVNLVGFYQRSGLQKGVRKVGFLKLFPKGMQEMERVLPPVQKEKKRQYEQKVFEAVGNKTATVAFFAGCLMDTMFNETNRATIKLLQMAGCEVHIPSDQGCCGALHGHAGEKDQAIEMAKRNISAFESMEADYIVLNAGGCGAYLAGYDHLLKDRGGWQTRAHYFASRVRDFSTVLIEKGLEDKVNLVYPSTVVTYQDSCHLRNGMNVFHEPRQLLRQVEGVEYREMPDASGCCGSAGIYTIVQPDMSLKIVDDKMEKAITTNPGVIVTANPGCLLQMKVGIERSGLAGKVEAVHLADFLLEALS</sequence>
<keyword evidence="6" id="KW-0249">Electron transport</keyword>